<comment type="caution">
    <text evidence="2">The sequence shown here is derived from an EMBL/GenBank/DDBJ whole genome shotgun (WGS) entry which is preliminary data.</text>
</comment>
<dbReference type="Proteomes" id="UP000265768">
    <property type="component" value="Unassembled WGS sequence"/>
</dbReference>
<name>A0A3A4A9I4_9ACTN</name>
<dbReference type="OrthoDB" id="3267263at2"/>
<evidence type="ECO:0000313" key="3">
    <source>
        <dbReference type="Proteomes" id="UP000265768"/>
    </source>
</evidence>
<accession>A0A3A4A9I4</accession>
<keyword evidence="1" id="KW-1133">Transmembrane helix</keyword>
<reference evidence="2 3" key="1">
    <citation type="submission" date="2018-09" db="EMBL/GenBank/DDBJ databases">
        <title>YIM 75507 draft genome.</title>
        <authorList>
            <person name="Tang S."/>
            <person name="Feng Y."/>
        </authorList>
    </citation>
    <scope>NUCLEOTIDE SEQUENCE [LARGE SCALE GENOMIC DNA]</scope>
    <source>
        <strain evidence="2 3">YIM 75507</strain>
    </source>
</reference>
<proteinExistence type="predicted"/>
<dbReference type="RefSeq" id="WP_119929717.1">
    <property type="nucleotide sequence ID" value="NZ_QZEY01000014.1"/>
</dbReference>
<feature type="transmembrane region" description="Helical" evidence="1">
    <location>
        <begin position="76"/>
        <end position="98"/>
    </location>
</feature>
<keyword evidence="3" id="KW-1185">Reference proteome</keyword>
<evidence type="ECO:0000313" key="2">
    <source>
        <dbReference type="EMBL" id="RJL24801.1"/>
    </source>
</evidence>
<sequence length="141" mass="14787">MRFFARAHQMPARIATGLFILNSGMEKAEAGEETAQGVHGMAAGAYPQLKSLDPVRFTSLVAKAEIGLGAALLAPFVPSLLAGTALAGFAAGLLGVYLRTPGLRHEGSLRPTQQGIGIAKDVWLLGIGVGLMAEEALHRRR</sequence>
<gene>
    <name evidence="2" type="ORF">D5H75_28895</name>
</gene>
<dbReference type="EMBL" id="QZEY01000014">
    <property type="protein sequence ID" value="RJL24801.1"/>
    <property type="molecule type" value="Genomic_DNA"/>
</dbReference>
<keyword evidence="1" id="KW-0472">Membrane</keyword>
<protein>
    <recommendedName>
        <fullName evidence="4">DoxX family membrane protein</fullName>
    </recommendedName>
</protein>
<keyword evidence="1" id="KW-0812">Transmembrane</keyword>
<evidence type="ECO:0000256" key="1">
    <source>
        <dbReference type="SAM" id="Phobius"/>
    </source>
</evidence>
<evidence type="ECO:0008006" key="4">
    <source>
        <dbReference type="Google" id="ProtNLM"/>
    </source>
</evidence>
<organism evidence="2 3">
    <name type="scientific">Bailinhaonella thermotolerans</name>
    <dbReference type="NCBI Taxonomy" id="1070861"/>
    <lineage>
        <taxon>Bacteria</taxon>
        <taxon>Bacillati</taxon>
        <taxon>Actinomycetota</taxon>
        <taxon>Actinomycetes</taxon>
        <taxon>Streptosporangiales</taxon>
        <taxon>Streptosporangiaceae</taxon>
        <taxon>Bailinhaonella</taxon>
    </lineage>
</organism>
<dbReference type="AlphaFoldDB" id="A0A3A4A9I4"/>